<gene>
    <name evidence="1" type="ORF">AB5J52_06775</name>
</gene>
<protein>
    <recommendedName>
        <fullName evidence="2">DUF91 domain-containing protein</fullName>
    </recommendedName>
</protein>
<dbReference type="EMBL" id="CP163441">
    <property type="protein sequence ID" value="XDQ41986.1"/>
    <property type="molecule type" value="Genomic_DNA"/>
</dbReference>
<proteinExistence type="predicted"/>
<name>A0AB39QGV0_9ACTN</name>
<reference evidence="1" key="1">
    <citation type="submission" date="2024-07" db="EMBL/GenBank/DDBJ databases">
        <authorList>
            <person name="Yu S.T."/>
        </authorList>
    </citation>
    <scope>NUCLEOTIDE SEQUENCE</scope>
    <source>
        <strain evidence="1">R39</strain>
    </source>
</reference>
<organism evidence="1">
    <name type="scientific">Streptomyces sp. R39</name>
    <dbReference type="NCBI Taxonomy" id="3238631"/>
    <lineage>
        <taxon>Bacteria</taxon>
        <taxon>Bacillati</taxon>
        <taxon>Actinomycetota</taxon>
        <taxon>Actinomycetes</taxon>
        <taxon>Kitasatosporales</taxon>
        <taxon>Streptomycetaceae</taxon>
        <taxon>Streptomyces</taxon>
    </lineage>
</organism>
<dbReference type="AlphaFoldDB" id="A0AB39QGV0"/>
<evidence type="ECO:0000313" key="1">
    <source>
        <dbReference type="EMBL" id="XDQ41986.1"/>
    </source>
</evidence>
<sequence length="293" mass="31968">MRASIVIAGQTEVQHLTRVLRGLDVDDVWVLHNDLGDRYILDPVPDFVVGVLSDDDLSGGTSPKPFSNNDVALRVGLAAGRGVPALVIAPPPIQAASPDPLITVVACEVDAHQALTDHIWAFTTTLDLPSNPAPELPERRLKNPDHYLSELDRLDGRGGVTALQFERLVGQILMEAGAAVVEAESQGQADQRVDIAFMPSGGSQDIVLVELKSGRLTEKRLRDAEEQLQSFVIERRAKYGMVVYHDVEGRPLSSRRTTPLIFRMSARELIQRLAAEPLPKVLNDAVVEAVGRM</sequence>
<accession>A0AB39QGV0</accession>
<evidence type="ECO:0008006" key="2">
    <source>
        <dbReference type="Google" id="ProtNLM"/>
    </source>
</evidence>
<dbReference type="RefSeq" id="WP_369221535.1">
    <property type="nucleotide sequence ID" value="NZ_CP163441.1"/>
</dbReference>